<keyword evidence="3" id="KW-1185">Reference proteome</keyword>
<dbReference type="PROSITE" id="PS50943">
    <property type="entry name" value="HTH_CROC1"/>
    <property type="match status" value="1"/>
</dbReference>
<dbReference type="InterPro" id="IPR010982">
    <property type="entry name" value="Lambda_DNA-bd_dom_sf"/>
</dbReference>
<dbReference type="RefSeq" id="WP_226727206.1">
    <property type="nucleotide sequence ID" value="NZ_JAJAUY010000040.1"/>
</dbReference>
<dbReference type="InterPro" id="IPR001387">
    <property type="entry name" value="Cro/C1-type_HTH"/>
</dbReference>
<evidence type="ECO:0000313" key="2">
    <source>
        <dbReference type="EMBL" id="MCB5180328.1"/>
    </source>
</evidence>
<dbReference type="CDD" id="cd00093">
    <property type="entry name" value="HTH_XRE"/>
    <property type="match status" value="1"/>
</dbReference>
<dbReference type="Gene3D" id="1.10.260.40">
    <property type="entry name" value="lambda repressor-like DNA-binding domains"/>
    <property type="match status" value="1"/>
</dbReference>
<evidence type="ECO:0000259" key="1">
    <source>
        <dbReference type="PROSITE" id="PS50943"/>
    </source>
</evidence>
<dbReference type="InterPro" id="IPR043917">
    <property type="entry name" value="DUF5753"/>
</dbReference>
<dbReference type="Pfam" id="PF13560">
    <property type="entry name" value="HTH_31"/>
    <property type="match status" value="1"/>
</dbReference>
<evidence type="ECO:0000313" key="3">
    <source>
        <dbReference type="Proteomes" id="UP001199054"/>
    </source>
</evidence>
<reference evidence="2 3" key="1">
    <citation type="submission" date="2021-10" db="EMBL/GenBank/DDBJ databases">
        <title>Streptomyces sp. strain SMC 277, a novel streptomycete isolated from soil.</title>
        <authorList>
            <person name="Chanama M."/>
        </authorList>
    </citation>
    <scope>NUCLEOTIDE SEQUENCE [LARGE SCALE GENOMIC DNA]</scope>
    <source>
        <strain evidence="2 3">SMC 277</strain>
    </source>
</reference>
<dbReference type="Proteomes" id="UP001199054">
    <property type="component" value="Unassembled WGS sequence"/>
</dbReference>
<proteinExistence type="predicted"/>
<dbReference type="SUPFAM" id="SSF47413">
    <property type="entry name" value="lambda repressor-like DNA-binding domains"/>
    <property type="match status" value="1"/>
</dbReference>
<sequence>MSVGSSSASIAGRGVAARLLGERLRRLRCDAQLSLADAATLIRGSSSKLSRLERGESPPKENDVWDLVRHYGLDAEGQDEIHELLSQVRDESKRRKKYSDLTPDFVRRLIALEGQAKRICVYETHVVPGLLQTKNYARVLVGLALEGADYVDVSRHVQVRRDRQALFDRPRRPELIVIIDESVLRRPIGGPEVMCEQLRHLRKFAGEDAPDVHFRILPFEHENVGFAPSFPITHLQFADGGPAELVYVEQMESADYVTTPEHVRRYRKVLDELMATSLSREDTLDHLDRRLAHYEERAASRSAEFGEVPAPRSA</sequence>
<organism evidence="2 3">
    <name type="scientific">Streptomyces antimicrobicus</name>
    <dbReference type="NCBI Taxonomy" id="2883108"/>
    <lineage>
        <taxon>Bacteria</taxon>
        <taxon>Bacillati</taxon>
        <taxon>Actinomycetota</taxon>
        <taxon>Actinomycetes</taxon>
        <taxon>Kitasatosporales</taxon>
        <taxon>Streptomycetaceae</taxon>
        <taxon>Streptomyces</taxon>
    </lineage>
</organism>
<protein>
    <submittedName>
        <fullName evidence="2">Helix-turn-helix domain-containing protein</fullName>
    </submittedName>
</protein>
<dbReference type="Pfam" id="PF19054">
    <property type="entry name" value="DUF5753"/>
    <property type="match status" value="1"/>
</dbReference>
<dbReference type="EMBL" id="JAJAUY010000040">
    <property type="protein sequence ID" value="MCB5180328.1"/>
    <property type="molecule type" value="Genomic_DNA"/>
</dbReference>
<comment type="caution">
    <text evidence="2">The sequence shown here is derived from an EMBL/GenBank/DDBJ whole genome shotgun (WGS) entry which is preliminary data.</text>
</comment>
<gene>
    <name evidence="2" type="ORF">LG632_13170</name>
</gene>
<name>A0ABS8B6T7_9ACTN</name>
<dbReference type="SMART" id="SM00530">
    <property type="entry name" value="HTH_XRE"/>
    <property type="match status" value="1"/>
</dbReference>
<accession>A0ABS8B6T7</accession>
<feature type="domain" description="HTH cro/C1-type" evidence="1">
    <location>
        <begin position="24"/>
        <end position="78"/>
    </location>
</feature>